<dbReference type="GO" id="GO:0003824">
    <property type="term" value="F:catalytic activity"/>
    <property type="evidence" value="ECO:0007669"/>
    <property type="project" value="InterPro"/>
</dbReference>
<proteinExistence type="inferred from homology"/>
<dbReference type="PANTHER" id="PTHR42796">
    <property type="entry name" value="FUMARYLACETOACETATE HYDROLASE DOMAIN-CONTAINING PROTEIN 2A-RELATED"/>
    <property type="match status" value="1"/>
</dbReference>
<evidence type="ECO:0000256" key="1">
    <source>
        <dbReference type="ARBA" id="ARBA00010211"/>
    </source>
</evidence>
<dbReference type="RefSeq" id="WP_112430875.1">
    <property type="nucleotide sequence ID" value="NZ_MCIF01000002.1"/>
</dbReference>
<evidence type="ECO:0000313" key="5">
    <source>
        <dbReference type="Proteomes" id="UP000248706"/>
    </source>
</evidence>
<accession>A0A328VMR3</accession>
<evidence type="ECO:0000259" key="3">
    <source>
        <dbReference type="Pfam" id="PF01557"/>
    </source>
</evidence>
<name>A0A328VMR3_9CHLR</name>
<dbReference type="PANTHER" id="PTHR42796:SF7">
    <property type="entry name" value="2-DEHYDRO-3-DEOXY-D-ARABINONATE DEHYDRATASE"/>
    <property type="match status" value="1"/>
</dbReference>
<feature type="domain" description="Fumarylacetoacetase-like C-terminal" evidence="3">
    <location>
        <begin position="104"/>
        <end position="282"/>
    </location>
</feature>
<keyword evidence="2" id="KW-0479">Metal-binding</keyword>
<dbReference type="InterPro" id="IPR036663">
    <property type="entry name" value="Fumarylacetoacetase_C_sf"/>
</dbReference>
<evidence type="ECO:0000313" key="4">
    <source>
        <dbReference type="EMBL" id="RAQ96913.1"/>
    </source>
</evidence>
<dbReference type="EMBL" id="MCIF01000002">
    <property type="protein sequence ID" value="RAQ96913.1"/>
    <property type="molecule type" value="Genomic_DNA"/>
</dbReference>
<dbReference type="InterPro" id="IPR051121">
    <property type="entry name" value="FAH"/>
</dbReference>
<dbReference type="Proteomes" id="UP000248706">
    <property type="component" value="Unassembled WGS sequence"/>
</dbReference>
<comment type="similarity">
    <text evidence="1">Belongs to the FAH family.</text>
</comment>
<dbReference type="InterPro" id="IPR011234">
    <property type="entry name" value="Fumarylacetoacetase-like_C"/>
</dbReference>
<reference evidence="4 5" key="1">
    <citation type="submission" date="2016-08" db="EMBL/GenBank/DDBJ databases">
        <title>Analysis of Carbohydrate Active Enzymes in Thermogemmatispora T81 Reveals Carbohydrate Degradation Ability.</title>
        <authorList>
            <person name="Tomazini A."/>
            <person name="Lal S."/>
            <person name="Stott M."/>
            <person name="Henrissat B."/>
            <person name="Polikarpov I."/>
            <person name="Sparling R."/>
            <person name="Levin D.B."/>
        </authorList>
    </citation>
    <scope>NUCLEOTIDE SEQUENCE [LARGE SCALE GENOMIC DNA]</scope>
    <source>
        <strain evidence="4 5">T81</strain>
    </source>
</reference>
<comment type="caution">
    <text evidence="4">The sequence shown here is derived from an EMBL/GenBank/DDBJ whole genome shotgun (WGS) entry which is preliminary data.</text>
</comment>
<protein>
    <recommendedName>
        <fullName evidence="3">Fumarylacetoacetase-like C-terminal domain-containing protein</fullName>
    </recommendedName>
</protein>
<gene>
    <name evidence="4" type="ORF">A4R35_15350</name>
</gene>
<dbReference type="GO" id="GO:0044281">
    <property type="term" value="P:small molecule metabolic process"/>
    <property type="evidence" value="ECO:0007669"/>
    <property type="project" value="UniProtKB-ARBA"/>
</dbReference>
<dbReference type="OrthoDB" id="9779415at2"/>
<dbReference type="GO" id="GO:0046872">
    <property type="term" value="F:metal ion binding"/>
    <property type="evidence" value="ECO:0007669"/>
    <property type="project" value="UniProtKB-KW"/>
</dbReference>
<dbReference type="SUPFAM" id="SSF56529">
    <property type="entry name" value="FAH"/>
    <property type="match status" value="1"/>
</dbReference>
<evidence type="ECO:0000256" key="2">
    <source>
        <dbReference type="ARBA" id="ARBA00022723"/>
    </source>
</evidence>
<dbReference type="Gene3D" id="3.90.850.10">
    <property type="entry name" value="Fumarylacetoacetase-like, C-terminal domain"/>
    <property type="match status" value="1"/>
</dbReference>
<sequence>MQIIRYRAADGRERVGLLTDEGTVRAFPEGGQRLSDLWTLRTTELRALLSAVAARAEPVEARPPWLAPIDGESEVWAAGVTYKRSEEARREESATPDIYARVYAAARPELFFKANPRRVAGPEAAIAVRADSDWDVPEPELTLVINAHGEIVGYTIGNDVSSRSIEGENPLYLPQAKVYAGSCALGPAIVPAWEISDPYSLSIELTIERNGQLCWQGRSSTADLRRRLEELVAYLFREDEFPAGVFLCSGTALVPERPFSLQAGDVVSIAITGLGRLRNRVVRGKQALKAASGGQCC</sequence>
<organism evidence="4 5">
    <name type="scientific">Thermogemmatispora tikiterensis</name>
    <dbReference type="NCBI Taxonomy" id="1825093"/>
    <lineage>
        <taxon>Bacteria</taxon>
        <taxon>Bacillati</taxon>
        <taxon>Chloroflexota</taxon>
        <taxon>Ktedonobacteria</taxon>
        <taxon>Thermogemmatisporales</taxon>
        <taxon>Thermogemmatisporaceae</taxon>
        <taxon>Thermogemmatispora</taxon>
    </lineage>
</organism>
<dbReference type="Pfam" id="PF01557">
    <property type="entry name" value="FAA_hydrolase"/>
    <property type="match status" value="1"/>
</dbReference>
<keyword evidence="5" id="KW-1185">Reference proteome</keyword>
<dbReference type="AlphaFoldDB" id="A0A328VMR3"/>